<organism evidence="2">
    <name type="scientific">Zea mays</name>
    <name type="common">Maize</name>
    <dbReference type="NCBI Taxonomy" id="4577"/>
    <lineage>
        <taxon>Eukaryota</taxon>
        <taxon>Viridiplantae</taxon>
        <taxon>Streptophyta</taxon>
        <taxon>Embryophyta</taxon>
        <taxon>Tracheophyta</taxon>
        <taxon>Spermatophyta</taxon>
        <taxon>Magnoliopsida</taxon>
        <taxon>Liliopsida</taxon>
        <taxon>Poales</taxon>
        <taxon>Poaceae</taxon>
        <taxon>PACMAD clade</taxon>
        <taxon>Panicoideae</taxon>
        <taxon>Andropogonodae</taxon>
        <taxon>Andropogoneae</taxon>
        <taxon>Tripsacinae</taxon>
        <taxon>Zea</taxon>
    </lineage>
</organism>
<evidence type="ECO:0000313" key="2">
    <source>
        <dbReference type="EMBL" id="ACG48180.1"/>
    </source>
</evidence>
<feature type="compositionally biased region" description="Low complexity" evidence="1">
    <location>
        <begin position="73"/>
        <end position="87"/>
    </location>
</feature>
<accession>B6UFP7</accession>
<dbReference type="AlphaFoldDB" id="B6UFP7"/>
<dbReference type="ExpressionAtlas" id="B6UFP7">
    <property type="expression patterns" value="baseline and differential"/>
</dbReference>
<sequence length="128" mass="13081">MGVSDGDGNGPKASEEAVSCEGSPEYRLPFSKPHVPSPPQVSDPTNYAMTGKILLAAAGRSRACSWRSSRCTSTTAHGGGASAATSGGCSGAWPSPVATRTAATVTERERLPPIAASIPLCSPRYRSC</sequence>
<feature type="region of interest" description="Disordered" evidence="1">
    <location>
        <begin position="73"/>
        <end position="93"/>
    </location>
</feature>
<proteinExistence type="evidence at transcript level"/>
<feature type="region of interest" description="Disordered" evidence="1">
    <location>
        <begin position="1"/>
        <end position="46"/>
    </location>
</feature>
<dbReference type="EMBL" id="EU976062">
    <property type="protein sequence ID" value="ACG48180.1"/>
    <property type="molecule type" value="mRNA"/>
</dbReference>
<reference evidence="2" key="1">
    <citation type="journal article" date="2009" name="Plant Mol. Biol.">
        <title>Insights into corn genes derived from large-scale cDNA sequencing.</title>
        <authorList>
            <person name="Alexandrov N.N."/>
            <person name="Brover V.V."/>
            <person name="Freidin S."/>
            <person name="Troukhan M.E."/>
            <person name="Tatarinova T.V."/>
            <person name="Zhang H."/>
            <person name="Swaller T.J."/>
            <person name="Lu Y.P."/>
            <person name="Bouck J."/>
            <person name="Flavell R.B."/>
            <person name="Feldmann K.A."/>
        </authorList>
    </citation>
    <scope>NUCLEOTIDE SEQUENCE</scope>
</reference>
<protein>
    <submittedName>
        <fullName evidence="2">Uncharacterized protein</fullName>
    </submittedName>
</protein>
<name>B6UFP7_MAIZE</name>
<evidence type="ECO:0000256" key="1">
    <source>
        <dbReference type="SAM" id="MobiDB-lite"/>
    </source>
</evidence>